<keyword evidence="2" id="KW-0732">Signal</keyword>
<feature type="chain" id="PRO_5047013822" description="Lipoprotein" evidence="2">
    <location>
        <begin position="25"/>
        <end position="467"/>
    </location>
</feature>
<evidence type="ECO:0008006" key="5">
    <source>
        <dbReference type="Google" id="ProtNLM"/>
    </source>
</evidence>
<dbReference type="Proteomes" id="UP000768567">
    <property type="component" value="Unassembled WGS sequence"/>
</dbReference>
<dbReference type="PROSITE" id="PS51257">
    <property type="entry name" value="PROKAR_LIPOPROTEIN"/>
    <property type="match status" value="1"/>
</dbReference>
<evidence type="ECO:0000313" key="3">
    <source>
        <dbReference type="EMBL" id="MBE5037479.1"/>
    </source>
</evidence>
<gene>
    <name evidence="3" type="ORF">INF35_06755</name>
</gene>
<protein>
    <recommendedName>
        <fullName evidence="5">Lipoprotein</fullName>
    </recommendedName>
</protein>
<feature type="region of interest" description="Disordered" evidence="1">
    <location>
        <begin position="28"/>
        <end position="54"/>
    </location>
</feature>
<accession>A0ABR9R2Y4</accession>
<sequence length="467" mass="50063">MKQINLSRLAMTLGLLLALSACTAGGQTTPSAGPAAPDGTAQTAETAAAPTQSPASVGTLHMVWEGSDIPSASGGQLYEPDSTYLYDPRCLTAVDLQTGIQRMLCSKIGCAHNSSDCDAWVCEAGLSLAQCGGFAEDGRLYRVCVTDPHHGMGGALLSRVEVSRPDGNGRTLLCEDFVPDGSCIDITWLADDSYLYACIQSNPGVNEKGETKNRFTVQRIPKTPGSPAELLYQWQSTRTGNMAESLQVAGVSGGQLLVTLTELPAEHTGSLAGDYAASTTTLHVLDLNTRTLGEPLDSWTGDGSLSFQQMTGGLLWTIDGEGTLAAVDPLTGDTVEQCPDLWPEEMEPRGIFGLYGRRLVVDGYDRASDREHRYVFDLDTGTLQRELPATWYKEAVQPRLPALMADDGEHLMLKVEERPVTRTTVGQDGAVVQYPSSDSVFAVIPAEDYLEGSEDWTTCTLLPAEEN</sequence>
<organism evidence="3 4">
    <name type="scientific">Gemmiger gallinarum</name>
    <dbReference type="NCBI Taxonomy" id="2779354"/>
    <lineage>
        <taxon>Bacteria</taxon>
        <taxon>Bacillati</taxon>
        <taxon>Bacillota</taxon>
        <taxon>Clostridia</taxon>
        <taxon>Eubacteriales</taxon>
        <taxon>Gemmiger</taxon>
    </lineage>
</organism>
<proteinExistence type="predicted"/>
<dbReference type="EMBL" id="JADCKC010000002">
    <property type="protein sequence ID" value="MBE5037479.1"/>
    <property type="molecule type" value="Genomic_DNA"/>
</dbReference>
<feature type="compositionally biased region" description="Low complexity" evidence="1">
    <location>
        <begin position="40"/>
        <end position="54"/>
    </location>
</feature>
<name>A0ABR9R2Y4_9FIRM</name>
<dbReference type="SUPFAM" id="SSF75011">
    <property type="entry name" value="3-carboxy-cis,cis-mucoante lactonizing enzyme"/>
    <property type="match status" value="1"/>
</dbReference>
<evidence type="ECO:0000256" key="2">
    <source>
        <dbReference type="SAM" id="SignalP"/>
    </source>
</evidence>
<feature type="signal peptide" evidence="2">
    <location>
        <begin position="1"/>
        <end position="24"/>
    </location>
</feature>
<keyword evidence="4" id="KW-1185">Reference proteome</keyword>
<comment type="caution">
    <text evidence="3">The sequence shown here is derived from an EMBL/GenBank/DDBJ whole genome shotgun (WGS) entry which is preliminary data.</text>
</comment>
<evidence type="ECO:0000313" key="4">
    <source>
        <dbReference type="Proteomes" id="UP000768567"/>
    </source>
</evidence>
<evidence type="ECO:0000256" key="1">
    <source>
        <dbReference type="SAM" id="MobiDB-lite"/>
    </source>
</evidence>
<reference evidence="3 4" key="1">
    <citation type="submission" date="2020-10" db="EMBL/GenBank/DDBJ databases">
        <title>ChiBAC.</title>
        <authorList>
            <person name="Zenner C."/>
            <person name="Hitch T.C.A."/>
            <person name="Clavel T."/>
        </authorList>
    </citation>
    <scope>NUCLEOTIDE SEQUENCE [LARGE SCALE GENOMIC DNA]</scope>
    <source>
        <strain evidence="3 4">DSM 109015</strain>
    </source>
</reference>
<dbReference type="RefSeq" id="WP_193500849.1">
    <property type="nucleotide sequence ID" value="NZ_JADCKC010000002.1"/>
</dbReference>